<evidence type="ECO:0000313" key="2">
    <source>
        <dbReference type="Proteomes" id="UP001314796"/>
    </source>
</evidence>
<dbReference type="RefSeq" id="WP_204402435.1">
    <property type="nucleotide sequence ID" value="NZ_JAFBEE010000011.1"/>
</dbReference>
<dbReference type="Proteomes" id="UP001314796">
    <property type="component" value="Unassembled WGS sequence"/>
</dbReference>
<reference evidence="1 2" key="1">
    <citation type="submission" date="2021-01" db="EMBL/GenBank/DDBJ databases">
        <title>Genomic Encyclopedia of Type Strains, Phase IV (KMG-IV): sequencing the most valuable type-strain genomes for metagenomic binning, comparative biology and taxonomic classification.</title>
        <authorList>
            <person name="Goeker M."/>
        </authorList>
    </citation>
    <scope>NUCLEOTIDE SEQUENCE [LARGE SCALE GENOMIC DNA]</scope>
    <source>
        <strain evidence="1 2">DSM 25890</strain>
    </source>
</reference>
<evidence type="ECO:0000313" key="1">
    <source>
        <dbReference type="EMBL" id="MBM7615346.1"/>
    </source>
</evidence>
<sequence>MPQIYVNFSGEIGPSDNQKLLHALKDVGKEDELIISMDANDAHQADQIFGILNKHDFQVLPKGSETGLTYSILAKRK</sequence>
<organism evidence="1 2">
    <name type="scientific">Alkaliphilus hydrothermalis</name>
    <dbReference type="NCBI Taxonomy" id="1482730"/>
    <lineage>
        <taxon>Bacteria</taxon>
        <taxon>Bacillati</taxon>
        <taxon>Bacillota</taxon>
        <taxon>Clostridia</taxon>
        <taxon>Peptostreptococcales</taxon>
        <taxon>Natronincolaceae</taxon>
        <taxon>Alkaliphilus</taxon>
    </lineage>
</organism>
<gene>
    <name evidence="1" type="ORF">JOC73_001915</name>
</gene>
<keyword evidence="2" id="KW-1185">Reference proteome</keyword>
<accession>A0ABS2NQY1</accession>
<protein>
    <submittedName>
        <fullName evidence="1">Uncharacterized protein</fullName>
    </submittedName>
</protein>
<dbReference type="EMBL" id="JAFBEE010000011">
    <property type="protein sequence ID" value="MBM7615346.1"/>
    <property type="molecule type" value="Genomic_DNA"/>
</dbReference>
<proteinExistence type="predicted"/>
<name>A0ABS2NQY1_9FIRM</name>
<comment type="caution">
    <text evidence="1">The sequence shown here is derived from an EMBL/GenBank/DDBJ whole genome shotgun (WGS) entry which is preliminary data.</text>
</comment>